<organism evidence="1 2">
    <name type="scientific">Photorhabdus kayaii</name>
    <dbReference type="NCBI Taxonomy" id="230088"/>
    <lineage>
        <taxon>Bacteria</taxon>
        <taxon>Pseudomonadati</taxon>
        <taxon>Pseudomonadota</taxon>
        <taxon>Gammaproteobacteria</taxon>
        <taxon>Enterobacterales</taxon>
        <taxon>Morganellaceae</taxon>
        <taxon>Photorhabdus</taxon>
    </lineage>
</organism>
<proteinExistence type="predicted"/>
<protein>
    <recommendedName>
        <fullName evidence="3">Inorganic diphosphatase</fullName>
    </recommendedName>
</protein>
<accession>A0ABX0AVZ0</accession>
<gene>
    <name evidence="1" type="ORF">GPY42_07225</name>
</gene>
<name>A0ABX0AVZ0_9GAMM</name>
<evidence type="ECO:0008006" key="3">
    <source>
        <dbReference type="Google" id="ProtNLM"/>
    </source>
</evidence>
<sequence length="96" mass="11375">MKRIKLMADYDYYPLWLDSDDEVGNIDPDVLPISDSLKEELNNWFKQYDETLNLDDPLSSGFSTPEAEIVFKEKGQYLREKLQTELNNDYEVVYQQ</sequence>
<dbReference type="Proteomes" id="UP000470051">
    <property type="component" value="Unassembled WGS sequence"/>
</dbReference>
<evidence type="ECO:0000313" key="1">
    <source>
        <dbReference type="EMBL" id="NDL24992.1"/>
    </source>
</evidence>
<reference evidence="1 2" key="1">
    <citation type="submission" date="2019-12" db="EMBL/GenBank/DDBJ databases">
        <title>Engineering Photorhabdus to improve their lethality against agricultural pests.</title>
        <authorList>
            <person name="Machado R.A.R."/>
        </authorList>
    </citation>
    <scope>NUCLEOTIDE SEQUENCE [LARGE SCALE GENOMIC DNA]</scope>
    <source>
        <strain evidence="1 2">M-HU2</strain>
    </source>
</reference>
<keyword evidence="2" id="KW-1185">Reference proteome</keyword>
<dbReference type="EMBL" id="WSFE01000007">
    <property type="protein sequence ID" value="NDL24992.1"/>
    <property type="molecule type" value="Genomic_DNA"/>
</dbReference>
<evidence type="ECO:0000313" key="2">
    <source>
        <dbReference type="Proteomes" id="UP000470051"/>
    </source>
</evidence>
<comment type="caution">
    <text evidence="1">The sequence shown here is derived from an EMBL/GenBank/DDBJ whole genome shotgun (WGS) entry which is preliminary data.</text>
</comment>
<dbReference type="RefSeq" id="WP_113041468.1">
    <property type="nucleotide sequence ID" value="NZ_CAWPKC010000007.1"/>
</dbReference>